<accession>A0A8S2STV0</accession>
<evidence type="ECO:0000313" key="3">
    <source>
        <dbReference type="Proteomes" id="UP000676336"/>
    </source>
</evidence>
<name>A0A8S2STV0_9BILA</name>
<sequence length="44" mass="5050">MMIALILSLPKSQLHLLLQLQPPQLALLKQLRSQLLREPPPQQL</sequence>
<comment type="caution">
    <text evidence="1">The sequence shown here is derived from an EMBL/GenBank/DDBJ whole genome shotgun (WGS) entry which is preliminary data.</text>
</comment>
<feature type="non-terminal residue" evidence="1">
    <location>
        <position position="44"/>
    </location>
</feature>
<dbReference type="EMBL" id="CAJOBI010025426">
    <property type="protein sequence ID" value="CAF4241860.1"/>
    <property type="molecule type" value="Genomic_DNA"/>
</dbReference>
<protein>
    <submittedName>
        <fullName evidence="1">Uncharacterized protein</fullName>
    </submittedName>
</protein>
<dbReference type="Proteomes" id="UP000676336">
    <property type="component" value="Unassembled WGS sequence"/>
</dbReference>
<evidence type="ECO:0000313" key="2">
    <source>
        <dbReference type="EMBL" id="CAF4242888.1"/>
    </source>
</evidence>
<dbReference type="EMBL" id="CAJOBI010025595">
    <property type="protein sequence ID" value="CAF4242888.1"/>
    <property type="molecule type" value="Genomic_DNA"/>
</dbReference>
<reference evidence="1" key="1">
    <citation type="submission" date="2021-02" db="EMBL/GenBank/DDBJ databases">
        <authorList>
            <person name="Nowell W R."/>
        </authorList>
    </citation>
    <scope>NUCLEOTIDE SEQUENCE</scope>
</reference>
<proteinExistence type="predicted"/>
<gene>
    <name evidence="1" type="ORF">SMN809_LOCUS23603</name>
    <name evidence="2" type="ORF">SMN809_LOCUS23645</name>
</gene>
<dbReference type="AlphaFoldDB" id="A0A8S2STV0"/>
<organism evidence="1 3">
    <name type="scientific">Rotaria magnacalcarata</name>
    <dbReference type="NCBI Taxonomy" id="392030"/>
    <lineage>
        <taxon>Eukaryota</taxon>
        <taxon>Metazoa</taxon>
        <taxon>Spiralia</taxon>
        <taxon>Gnathifera</taxon>
        <taxon>Rotifera</taxon>
        <taxon>Eurotatoria</taxon>
        <taxon>Bdelloidea</taxon>
        <taxon>Philodinida</taxon>
        <taxon>Philodinidae</taxon>
        <taxon>Rotaria</taxon>
    </lineage>
</organism>
<evidence type="ECO:0000313" key="1">
    <source>
        <dbReference type="EMBL" id="CAF4241860.1"/>
    </source>
</evidence>